<name>A0A383AVV5_9ZZZZ</name>
<proteinExistence type="predicted"/>
<dbReference type="Gene3D" id="3.50.50.60">
    <property type="entry name" value="FAD/NAD(P)-binding domain"/>
    <property type="match status" value="1"/>
</dbReference>
<accession>A0A383AVV5</accession>
<reference evidence="1" key="1">
    <citation type="submission" date="2018-05" db="EMBL/GenBank/DDBJ databases">
        <authorList>
            <person name="Lanie J.A."/>
            <person name="Ng W.-L."/>
            <person name="Kazmierczak K.M."/>
            <person name="Andrzejewski T.M."/>
            <person name="Davidsen T.M."/>
            <person name="Wayne K.J."/>
            <person name="Tettelin H."/>
            <person name="Glass J.I."/>
            <person name="Rusch D."/>
            <person name="Podicherti R."/>
            <person name="Tsui H.-C.T."/>
            <person name="Winkler M.E."/>
        </authorList>
    </citation>
    <scope>NUCLEOTIDE SEQUENCE</scope>
</reference>
<dbReference type="EMBL" id="UINC01194941">
    <property type="protein sequence ID" value="SVE11278.1"/>
    <property type="molecule type" value="Genomic_DNA"/>
</dbReference>
<feature type="non-terminal residue" evidence="1">
    <location>
        <position position="53"/>
    </location>
</feature>
<sequence>MKKQKICIIGGNLTGLVTAIALSKLNCQIDLITGSTNQNHKSNRTIAVSENNS</sequence>
<feature type="non-terminal residue" evidence="1">
    <location>
        <position position="1"/>
    </location>
</feature>
<gene>
    <name evidence="1" type="ORF">METZ01_LOCUS464132</name>
</gene>
<organism evidence="1">
    <name type="scientific">marine metagenome</name>
    <dbReference type="NCBI Taxonomy" id="408172"/>
    <lineage>
        <taxon>unclassified sequences</taxon>
        <taxon>metagenomes</taxon>
        <taxon>ecological metagenomes</taxon>
    </lineage>
</organism>
<evidence type="ECO:0000313" key="1">
    <source>
        <dbReference type="EMBL" id="SVE11278.1"/>
    </source>
</evidence>
<evidence type="ECO:0008006" key="2">
    <source>
        <dbReference type="Google" id="ProtNLM"/>
    </source>
</evidence>
<dbReference type="InterPro" id="IPR036188">
    <property type="entry name" value="FAD/NAD-bd_sf"/>
</dbReference>
<dbReference type="AlphaFoldDB" id="A0A383AVV5"/>
<protein>
    <recommendedName>
        <fullName evidence="2">Ketopantoate reductase N-terminal domain-containing protein</fullName>
    </recommendedName>
</protein>